<reference evidence="2" key="1">
    <citation type="submission" date="2016-12" db="EMBL/GenBank/DDBJ databases">
        <authorList>
            <person name="Herbold C."/>
        </authorList>
    </citation>
    <scope>NUCLEOTIDE SEQUENCE [LARGE SCALE GENOMIC DNA]</scope>
</reference>
<gene>
    <name evidence="1" type="ORF">NSIN_20350</name>
</gene>
<dbReference type="AlphaFoldDB" id="A0A2H1EG31"/>
<protein>
    <submittedName>
        <fullName evidence="1">Uncharacterized protein</fullName>
    </submittedName>
</protein>
<sequence length="75" mass="8348">MTGLGVRLGAIILDRIRVGPVATIAKVNNNKIGLKLPAASPTKVANKPVGEYKNLCTFYDHNFHCKQNFQEFYQN</sequence>
<evidence type="ECO:0000313" key="2">
    <source>
        <dbReference type="Proteomes" id="UP000232412"/>
    </source>
</evidence>
<dbReference type="Proteomes" id="UP000232412">
    <property type="component" value="Unassembled WGS sequence"/>
</dbReference>
<organism evidence="1 2">
    <name type="scientific">Nitrosotalea sinensis</name>
    <dbReference type="NCBI Taxonomy" id="1499975"/>
    <lineage>
        <taxon>Archaea</taxon>
        <taxon>Nitrososphaerota</taxon>
        <taxon>Nitrososphaeria</taxon>
        <taxon>Nitrosotaleales</taxon>
        <taxon>Nitrosotaleaceae</taxon>
        <taxon>Nitrosotalea</taxon>
    </lineage>
</organism>
<proteinExistence type="predicted"/>
<dbReference type="EMBL" id="FRFC01000003">
    <property type="protein sequence ID" value="SHO44468.1"/>
    <property type="molecule type" value="Genomic_DNA"/>
</dbReference>
<keyword evidence="2" id="KW-1185">Reference proteome</keyword>
<name>A0A2H1EG31_9ARCH</name>
<evidence type="ECO:0000313" key="1">
    <source>
        <dbReference type="EMBL" id="SHO44468.1"/>
    </source>
</evidence>
<accession>A0A2H1EG31</accession>